<evidence type="ECO:0000256" key="1">
    <source>
        <dbReference type="ARBA" id="ARBA00009660"/>
    </source>
</evidence>
<sequence length="117" mass="12180">MSIYDSIGGAPAVQAAVDDFYVRVLGDPQLAPYFVGVDIQRLKAHQRSFIAAAIGGSELYAGRDMAAAHADLKIRDEDFDAVVGHLVATLSGLGVPEETIGQIGAALSPLRGDVVTA</sequence>
<dbReference type="CDD" id="cd00454">
    <property type="entry name" value="TrHb1_N"/>
    <property type="match status" value="1"/>
</dbReference>
<dbReference type="SUPFAM" id="SSF46458">
    <property type="entry name" value="Globin-like"/>
    <property type="match status" value="1"/>
</dbReference>
<dbReference type="InterPro" id="IPR012292">
    <property type="entry name" value="Globin/Proto"/>
</dbReference>
<dbReference type="Gene3D" id="1.10.490.10">
    <property type="entry name" value="Globins"/>
    <property type="match status" value="1"/>
</dbReference>
<evidence type="ECO:0000313" key="7">
    <source>
        <dbReference type="EMBL" id="MEE6257540.1"/>
    </source>
</evidence>
<comment type="similarity">
    <text evidence="1 6">Belongs to the truncated hemoglobin family. Group I subfamily.</text>
</comment>
<dbReference type="InterPro" id="IPR009050">
    <property type="entry name" value="Globin-like_sf"/>
</dbReference>
<dbReference type="EMBL" id="JAZGQK010000003">
    <property type="protein sequence ID" value="MEE6257540.1"/>
    <property type="molecule type" value="Genomic_DNA"/>
</dbReference>
<proteinExistence type="inferred from homology"/>
<keyword evidence="3 6" id="KW-0349">Heme</keyword>
<accession>A0ABU7RM40</accession>
<comment type="caution">
    <text evidence="7">The sequence shown here is derived from an EMBL/GenBank/DDBJ whole genome shotgun (WGS) entry which is preliminary data.</text>
</comment>
<dbReference type="InterPro" id="IPR016339">
    <property type="entry name" value="Hemoglobin_trunc_I"/>
</dbReference>
<reference evidence="7 8" key="1">
    <citation type="submission" date="2024-01" db="EMBL/GenBank/DDBJ databases">
        <title>Genome insights into Plantactinospora sonchi sp. nov.</title>
        <authorList>
            <person name="Wang L."/>
        </authorList>
    </citation>
    <scope>NUCLEOTIDE SEQUENCE [LARGE SCALE GENOMIC DNA]</scope>
    <source>
        <strain evidence="7 8">NEAU-QY2</strain>
    </source>
</reference>
<evidence type="ECO:0000256" key="2">
    <source>
        <dbReference type="ARBA" id="ARBA00022448"/>
    </source>
</evidence>
<gene>
    <name evidence="7" type="ORF">V1633_03425</name>
</gene>
<evidence type="ECO:0000313" key="8">
    <source>
        <dbReference type="Proteomes" id="UP001332243"/>
    </source>
</evidence>
<dbReference type="PIRSF" id="PIRSF002030">
    <property type="entry name" value="Globin_Protozoa/Cyanobacteria"/>
    <property type="match status" value="1"/>
</dbReference>
<dbReference type="InterPro" id="IPR001486">
    <property type="entry name" value="Hemoglobin_trunc"/>
</dbReference>
<dbReference type="RefSeq" id="WP_331212668.1">
    <property type="nucleotide sequence ID" value="NZ_JAZGQK010000003.1"/>
</dbReference>
<evidence type="ECO:0000256" key="5">
    <source>
        <dbReference type="ARBA" id="ARBA00023004"/>
    </source>
</evidence>
<keyword evidence="6" id="KW-0561">Oxygen transport</keyword>
<protein>
    <recommendedName>
        <fullName evidence="6">Group 1 truncated hemoglobin</fullName>
    </recommendedName>
</protein>
<evidence type="ECO:0000256" key="3">
    <source>
        <dbReference type="ARBA" id="ARBA00022617"/>
    </source>
</evidence>
<keyword evidence="4 6" id="KW-0479">Metal-binding</keyword>
<name>A0ABU7RM40_9ACTN</name>
<evidence type="ECO:0000256" key="4">
    <source>
        <dbReference type="ARBA" id="ARBA00022723"/>
    </source>
</evidence>
<evidence type="ECO:0000256" key="6">
    <source>
        <dbReference type="PIRNR" id="PIRNR002030"/>
    </source>
</evidence>
<dbReference type="Proteomes" id="UP001332243">
    <property type="component" value="Unassembled WGS sequence"/>
</dbReference>
<keyword evidence="8" id="KW-1185">Reference proteome</keyword>
<organism evidence="7 8">
    <name type="scientific">Plantactinospora sonchi</name>
    <dbReference type="NCBI Taxonomy" id="1544735"/>
    <lineage>
        <taxon>Bacteria</taxon>
        <taxon>Bacillati</taxon>
        <taxon>Actinomycetota</taxon>
        <taxon>Actinomycetes</taxon>
        <taxon>Micromonosporales</taxon>
        <taxon>Micromonosporaceae</taxon>
        <taxon>Plantactinospora</taxon>
    </lineage>
</organism>
<dbReference type="Pfam" id="PF01152">
    <property type="entry name" value="Bac_globin"/>
    <property type="match status" value="1"/>
</dbReference>
<keyword evidence="5 6" id="KW-0408">Iron</keyword>
<comment type="cofactor">
    <cofactor evidence="6">
        <name>heme</name>
        <dbReference type="ChEBI" id="CHEBI:30413"/>
    </cofactor>
</comment>
<keyword evidence="2 6" id="KW-0813">Transport</keyword>